<reference evidence="2 3" key="1">
    <citation type="submission" date="2019-05" db="EMBL/GenBank/DDBJ databases">
        <title>Another draft genome of Portunus trituberculatus and its Hox gene families provides insights of decapod evolution.</title>
        <authorList>
            <person name="Jeong J.-H."/>
            <person name="Song I."/>
            <person name="Kim S."/>
            <person name="Choi T."/>
            <person name="Kim D."/>
            <person name="Ryu S."/>
            <person name="Kim W."/>
        </authorList>
    </citation>
    <scope>NUCLEOTIDE SEQUENCE [LARGE SCALE GENOMIC DNA]</scope>
    <source>
        <tissue evidence="2">Muscle</tissue>
    </source>
</reference>
<sequence length="120" mass="12504">MLHYKPKSRSHGLLSMDTARRFSRERYEEIKFEVVSMVPALFSLRVPSNGVFAASLPSNGNGSDGGSGGGGGGNSGGPLACGRQKEQSGEARLGGSSYITDGPHLPSHGPQTSSLLCLLQ</sequence>
<comment type="caution">
    <text evidence="2">The sequence shown here is derived from an EMBL/GenBank/DDBJ whole genome shotgun (WGS) entry which is preliminary data.</text>
</comment>
<name>A0A5B7HXZ8_PORTR</name>
<organism evidence="2 3">
    <name type="scientific">Portunus trituberculatus</name>
    <name type="common">Swimming crab</name>
    <name type="synonym">Neptunus trituberculatus</name>
    <dbReference type="NCBI Taxonomy" id="210409"/>
    <lineage>
        <taxon>Eukaryota</taxon>
        <taxon>Metazoa</taxon>
        <taxon>Ecdysozoa</taxon>
        <taxon>Arthropoda</taxon>
        <taxon>Crustacea</taxon>
        <taxon>Multicrustacea</taxon>
        <taxon>Malacostraca</taxon>
        <taxon>Eumalacostraca</taxon>
        <taxon>Eucarida</taxon>
        <taxon>Decapoda</taxon>
        <taxon>Pleocyemata</taxon>
        <taxon>Brachyura</taxon>
        <taxon>Eubrachyura</taxon>
        <taxon>Portunoidea</taxon>
        <taxon>Portunidae</taxon>
        <taxon>Portuninae</taxon>
        <taxon>Portunus</taxon>
    </lineage>
</organism>
<evidence type="ECO:0000313" key="3">
    <source>
        <dbReference type="Proteomes" id="UP000324222"/>
    </source>
</evidence>
<accession>A0A5B7HXZ8</accession>
<keyword evidence="3" id="KW-1185">Reference proteome</keyword>
<evidence type="ECO:0000256" key="1">
    <source>
        <dbReference type="SAM" id="MobiDB-lite"/>
    </source>
</evidence>
<protein>
    <submittedName>
        <fullName evidence="2">Uncharacterized protein</fullName>
    </submittedName>
</protein>
<gene>
    <name evidence="2" type="ORF">E2C01_068910</name>
</gene>
<evidence type="ECO:0000313" key="2">
    <source>
        <dbReference type="EMBL" id="MPC74549.1"/>
    </source>
</evidence>
<proteinExistence type="predicted"/>
<dbReference type="AlphaFoldDB" id="A0A5B7HXZ8"/>
<dbReference type="EMBL" id="VSRR010039144">
    <property type="protein sequence ID" value="MPC74549.1"/>
    <property type="molecule type" value="Genomic_DNA"/>
</dbReference>
<feature type="region of interest" description="Disordered" evidence="1">
    <location>
        <begin position="53"/>
        <end position="120"/>
    </location>
</feature>
<feature type="compositionally biased region" description="Gly residues" evidence="1">
    <location>
        <begin position="62"/>
        <end position="76"/>
    </location>
</feature>
<feature type="compositionally biased region" description="Polar residues" evidence="1">
    <location>
        <begin position="109"/>
        <end position="120"/>
    </location>
</feature>
<dbReference type="Proteomes" id="UP000324222">
    <property type="component" value="Unassembled WGS sequence"/>
</dbReference>